<accession>A0ABT0E034</accession>
<evidence type="ECO:0000256" key="12">
    <source>
        <dbReference type="PROSITE-ProRule" id="PRU01360"/>
    </source>
</evidence>
<organism evidence="18 19">
    <name type="scientific">Sphingobium agri</name>
    <dbReference type="NCBI Taxonomy" id="2933566"/>
    <lineage>
        <taxon>Bacteria</taxon>
        <taxon>Pseudomonadati</taxon>
        <taxon>Pseudomonadota</taxon>
        <taxon>Alphaproteobacteria</taxon>
        <taxon>Sphingomonadales</taxon>
        <taxon>Sphingomonadaceae</taxon>
        <taxon>Sphingobium</taxon>
    </lineage>
</organism>
<dbReference type="PROSITE" id="PS52016">
    <property type="entry name" value="TONB_DEPENDENT_REC_3"/>
    <property type="match status" value="1"/>
</dbReference>
<evidence type="ECO:0000256" key="4">
    <source>
        <dbReference type="ARBA" id="ARBA00022496"/>
    </source>
</evidence>
<name>A0ABT0E034_9SPHN</name>
<evidence type="ECO:0000256" key="2">
    <source>
        <dbReference type="ARBA" id="ARBA00022448"/>
    </source>
</evidence>
<feature type="domain" description="TonB-dependent receptor plug" evidence="17">
    <location>
        <begin position="57"/>
        <end position="162"/>
    </location>
</feature>
<dbReference type="Proteomes" id="UP001203512">
    <property type="component" value="Unassembled WGS sequence"/>
</dbReference>
<reference evidence="18 19" key="1">
    <citation type="submission" date="2022-04" db="EMBL/GenBank/DDBJ databases">
        <authorList>
            <person name="Huq M.A."/>
        </authorList>
    </citation>
    <scope>NUCLEOTIDE SEQUENCE [LARGE SCALE GENOMIC DNA]</scope>
    <source>
        <strain evidence="18 19">MAH-33</strain>
    </source>
</reference>
<evidence type="ECO:0000256" key="9">
    <source>
        <dbReference type="ARBA" id="ARBA00023077"/>
    </source>
</evidence>
<keyword evidence="5 12" id="KW-0812">Transmembrane</keyword>
<dbReference type="EMBL" id="JALKHS010000010">
    <property type="protein sequence ID" value="MCK0532619.1"/>
    <property type="molecule type" value="Genomic_DNA"/>
</dbReference>
<evidence type="ECO:0000313" key="19">
    <source>
        <dbReference type="Proteomes" id="UP001203512"/>
    </source>
</evidence>
<evidence type="ECO:0000256" key="5">
    <source>
        <dbReference type="ARBA" id="ARBA00022692"/>
    </source>
</evidence>
<keyword evidence="10 12" id="KW-0472">Membrane</keyword>
<keyword evidence="3 12" id="KW-1134">Transmembrane beta strand</keyword>
<dbReference type="Pfam" id="PF07715">
    <property type="entry name" value="Plug"/>
    <property type="match status" value="1"/>
</dbReference>
<dbReference type="Gene3D" id="2.170.130.10">
    <property type="entry name" value="TonB-dependent receptor, plug domain"/>
    <property type="match status" value="1"/>
</dbReference>
<evidence type="ECO:0000256" key="13">
    <source>
        <dbReference type="PROSITE-ProRule" id="PRU10144"/>
    </source>
</evidence>
<dbReference type="Gene3D" id="2.40.170.20">
    <property type="entry name" value="TonB-dependent receptor, beta-barrel domain"/>
    <property type="match status" value="1"/>
</dbReference>
<evidence type="ECO:0000256" key="1">
    <source>
        <dbReference type="ARBA" id="ARBA00004571"/>
    </source>
</evidence>
<dbReference type="Pfam" id="PF00593">
    <property type="entry name" value="TonB_dep_Rec_b-barrel"/>
    <property type="match status" value="1"/>
</dbReference>
<evidence type="ECO:0000256" key="3">
    <source>
        <dbReference type="ARBA" id="ARBA00022452"/>
    </source>
</evidence>
<dbReference type="InterPro" id="IPR000531">
    <property type="entry name" value="Beta-barrel_TonB"/>
</dbReference>
<dbReference type="PANTHER" id="PTHR32552:SF81">
    <property type="entry name" value="TONB-DEPENDENT OUTER MEMBRANE RECEPTOR"/>
    <property type="match status" value="1"/>
</dbReference>
<keyword evidence="6 15" id="KW-0732">Signal</keyword>
<evidence type="ECO:0000256" key="7">
    <source>
        <dbReference type="ARBA" id="ARBA00023004"/>
    </source>
</evidence>
<evidence type="ECO:0000256" key="10">
    <source>
        <dbReference type="ARBA" id="ARBA00023136"/>
    </source>
</evidence>
<evidence type="ECO:0000256" key="8">
    <source>
        <dbReference type="ARBA" id="ARBA00023065"/>
    </source>
</evidence>
<comment type="subcellular location">
    <subcellularLocation>
        <location evidence="1 12">Cell outer membrane</location>
        <topology evidence="1 12">Multi-pass membrane protein</topology>
    </subcellularLocation>
</comment>
<feature type="domain" description="TonB-dependent receptor-like beta-barrel" evidence="16">
    <location>
        <begin position="283"/>
        <end position="785"/>
    </location>
</feature>
<evidence type="ECO:0000259" key="17">
    <source>
        <dbReference type="Pfam" id="PF07715"/>
    </source>
</evidence>
<evidence type="ECO:0000256" key="11">
    <source>
        <dbReference type="ARBA" id="ARBA00023237"/>
    </source>
</evidence>
<comment type="similarity">
    <text evidence="12 14">Belongs to the TonB-dependent receptor family.</text>
</comment>
<protein>
    <submittedName>
        <fullName evidence="18">TonB-dependent receptor</fullName>
    </submittedName>
</protein>
<keyword evidence="9 14" id="KW-0798">TonB box</keyword>
<evidence type="ECO:0000256" key="15">
    <source>
        <dbReference type="SAM" id="SignalP"/>
    </source>
</evidence>
<dbReference type="InterPro" id="IPR037066">
    <property type="entry name" value="Plug_dom_sf"/>
</dbReference>
<keyword evidence="19" id="KW-1185">Reference proteome</keyword>
<evidence type="ECO:0000259" key="16">
    <source>
        <dbReference type="Pfam" id="PF00593"/>
    </source>
</evidence>
<sequence length="832" mass="89861">MHSANRIVTLACGVSALVMPAVAFAQAQQAQNSMSNDSLISSSNDIIVTATRRETTIQDTPMAIDVVTGEDVQKLNIFDTKELQNLSPGLELSNTTGRNNTASLRGIAFDPDGGTSPAVEVFYNEIPVNANTVFTAIYDLGQVEVLRGPQGLFRGRTSPAGALLFGTKRANFTEAEGYAQMTGTTQDAVNIQGGVSVPLISDKVAVRISGLYDKNAVSGVSTITGRESRNRTYSGRVSLSLRPWEGWTTYIMYQHLDAKLTPYILVFGPGNTVGANSTGPALAISDRKSVIEGPLEFRNKSDILTVNSTLELGGVDVVANLGYQNTRLFQLRDQDIGNAIPNFATIQDLYTSFKNYNAELRLESDNSSRFTWSIAGDFHDNSNFVPLHTDQHSFSPTGVVGPTCILALGNACYERASVELTIKSRGWGLAGTVGYQLTDAIKFTGGIRYSNDKTVRDQLAVINPITGGGFPGFFFGSPAPFLPLCSNFGPDSPFIPGGLVNFYKFNSVGSSPFITVDPNGVCGLGTSSHVVSRNKLWSGGANVNWEINPDVNAYFSYGRTQRPGPPAVAVTAQVGQQYLQAKNETADGFELGAKASLLNRRMTLNVALFYQKFKNFLSYEPALFAIEPTGRVTTIAVPTNGNADVKGIEMQLGYRPTNNIDLGVNAAYAKSKYTSPVFCNIVDANGNPVLPAAPADITSGLPQTATCLGRPLSDSPEFTATLNGEIRFPIGAQVMPFIRGNANIRPAFTSERSNYRYPTDIRLDLFVGLRSEDDRWELTAFVKNLLDQDRLRSVSPSTFRLQSTAGTFIDSGYRTASINAPREFGVSGRFSF</sequence>
<keyword evidence="18" id="KW-0675">Receptor</keyword>
<proteinExistence type="inferred from homology"/>
<evidence type="ECO:0000256" key="6">
    <source>
        <dbReference type="ARBA" id="ARBA00022729"/>
    </source>
</evidence>
<dbReference type="InterPro" id="IPR010917">
    <property type="entry name" value="TonB_rcpt_CS"/>
</dbReference>
<feature type="short sequence motif" description="TonB C-terminal box" evidence="13">
    <location>
        <begin position="815"/>
        <end position="832"/>
    </location>
</feature>
<keyword evidence="7" id="KW-0408">Iron</keyword>
<dbReference type="InterPro" id="IPR012910">
    <property type="entry name" value="Plug_dom"/>
</dbReference>
<gene>
    <name evidence="18" type="ORF">MU848_13595</name>
</gene>
<keyword evidence="11 12" id="KW-0998">Cell outer membrane</keyword>
<dbReference type="PANTHER" id="PTHR32552">
    <property type="entry name" value="FERRICHROME IRON RECEPTOR-RELATED"/>
    <property type="match status" value="1"/>
</dbReference>
<evidence type="ECO:0000313" key="18">
    <source>
        <dbReference type="EMBL" id="MCK0532619.1"/>
    </source>
</evidence>
<feature type="signal peptide" evidence="15">
    <location>
        <begin position="1"/>
        <end position="25"/>
    </location>
</feature>
<dbReference type="InterPro" id="IPR036942">
    <property type="entry name" value="Beta-barrel_TonB_sf"/>
</dbReference>
<keyword evidence="4" id="KW-0410">Iron transport</keyword>
<feature type="chain" id="PRO_5047332098" evidence="15">
    <location>
        <begin position="26"/>
        <end position="832"/>
    </location>
</feature>
<comment type="caution">
    <text evidence="18">The sequence shown here is derived from an EMBL/GenBank/DDBJ whole genome shotgun (WGS) entry which is preliminary data.</text>
</comment>
<keyword evidence="2 12" id="KW-0813">Transport</keyword>
<evidence type="ECO:0000256" key="14">
    <source>
        <dbReference type="RuleBase" id="RU003357"/>
    </source>
</evidence>
<keyword evidence="8" id="KW-0406">Ion transport</keyword>
<dbReference type="SUPFAM" id="SSF56935">
    <property type="entry name" value="Porins"/>
    <property type="match status" value="1"/>
</dbReference>
<dbReference type="PROSITE" id="PS01156">
    <property type="entry name" value="TONB_DEPENDENT_REC_2"/>
    <property type="match status" value="1"/>
</dbReference>
<dbReference type="InterPro" id="IPR039426">
    <property type="entry name" value="TonB-dep_rcpt-like"/>
</dbReference>